<keyword evidence="2" id="KW-0808">Transferase</keyword>
<organism evidence="2 3">
    <name type="scientific">Mycena alexandri</name>
    <dbReference type="NCBI Taxonomy" id="1745969"/>
    <lineage>
        <taxon>Eukaryota</taxon>
        <taxon>Fungi</taxon>
        <taxon>Dikarya</taxon>
        <taxon>Basidiomycota</taxon>
        <taxon>Agaricomycotina</taxon>
        <taxon>Agaricomycetes</taxon>
        <taxon>Agaricomycetidae</taxon>
        <taxon>Agaricales</taxon>
        <taxon>Marasmiineae</taxon>
        <taxon>Mycenaceae</taxon>
        <taxon>Mycena</taxon>
    </lineage>
</organism>
<reference evidence="2" key="1">
    <citation type="submission" date="2023-03" db="EMBL/GenBank/DDBJ databases">
        <title>Massive genome expansion in bonnet fungi (Mycena s.s.) driven by repeated elements and novel gene families across ecological guilds.</title>
        <authorList>
            <consortium name="Lawrence Berkeley National Laboratory"/>
            <person name="Harder C.B."/>
            <person name="Miyauchi S."/>
            <person name="Viragh M."/>
            <person name="Kuo A."/>
            <person name="Thoen E."/>
            <person name="Andreopoulos B."/>
            <person name="Lu D."/>
            <person name="Skrede I."/>
            <person name="Drula E."/>
            <person name="Henrissat B."/>
            <person name="Morin E."/>
            <person name="Kohler A."/>
            <person name="Barry K."/>
            <person name="LaButti K."/>
            <person name="Morin E."/>
            <person name="Salamov A."/>
            <person name="Lipzen A."/>
            <person name="Mereny Z."/>
            <person name="Hegedus B."/>
            <person name="Baldrian P."/>
            <person name="Stursova M."/>
            <person name="Weitz H."/>
            <person name="Taylor A."/>
            <person name="Grigoriev I.V."/>
            <person name="Nagy L.G."/>
            <person name="Martin F."/>
            <person name="Kauserud H."/>
        </authorList>
    </citation>
    <scope>NUCLEOTIDE SEQUENCE</scope>
    <source>
        <strain evidence="2">CBHHK200</strain>
    </source>
</reference>
<dbReference type="Pfam" id="PF01636">
    <property type="entry name" value="APH"/>
    <property type="match status" value="1"/>
</dbReference>
<evidence type="ECO:0000313" key="3">
    <source>
        <dbReference type="Proteomes" id="UP001218188"/>
    </source>
</evidence>
<sequence>MFEFPSYLATTLLVSPADFRVDALTGGLTNVTVRATFSNPISSFNSSPPFTTAVLKHAPPYIAADPSQPMSVHRQVIEANALRYLAETPAIRDLFALEFPRLRIPRLIHHDTTANVLWITDLGESQTLSKFLATSPSDAREIAVTLGTFAARLWEITAHPAPETLALFAHTDGEGAPVDFLVSVALGVMVKGGVPDAEVLSARIRTAMEAKEKFEPCLSMVDFWPESFLIGVDESLGLVDWEYFGLSTPGAEIGMLGEKHLFQ</sequence>
<protein>
    <submittedName>
        <fullName evidence="2">Kinase-like domain-containing protein</fullName>
    </submittedName>
</protein>
<dbReference type="Gene3D" id="3.90.1200.10">
    <property type="match status" value="1"/>
</dbReference>
<dbReference type="GO" id="GO:0016301">
    <property type="term" value="F:kinase activity"/>
    <property type="evidence" value="ECO:0007669"/>
    <property type="project" value="UniProtKB-KW"/>
</dbReference>
<dbReference type="AlphaFoldDB" id="A0AAD6TB45"/>
<comment type="caution">
    <text evidence="2">The sequence shown here is derived from an EMBL/GenBank/DDBJ whole genome shotgun (WGS) entry which is preliminary data.</text>
</comment>
<keyword evidence="2" id="KW-0418">Kinase</keyword>
<name>A0AAD6TB45_9AGAR</name>
<proteinExistence type="predicted"/>
<keyword evidence="3" id="KW-1185">Reference proteome</keyword>
<evidence type="ECO:0000313" key="2">
    <source>
        <dbReference type="EMBL" id="KAJ7042101.1"/>
    </source>
</evidence>
<dbReference type="Proteomes" id="UP001218188">
    <property type="component" value="Unassembled WGS sequence"/>
</dbReference>
<dbReference type="EMBL" id="JARJCM010000014">
    <property type="protein sequence ID" value="KAJ7042101.1"/>
    <property type="molecule type" value="Genomic_DNA"/>
</dbReference>
<feature type="domain" description="Aminoglycoside phosphotransferase" evidence="1">
    <location>
        <begin position="77"/>
        <end position="256"/>
    </location>
</feature>
<dbReference type="InterPro" id="IPR002575">
    <property type="entry name" value="Aminoglycoside_PTrfase"/>
</dbReference>
<dbReference type="Gene3D" id="3.30.200.20">
    <property type="entry name" value="Phosphorylase Kinase, domain 1"/>
    <property type="match status" value="1"/>
</dbReference>
<dbReference type="SUPFAM" id="SSF56112">
    <property type="entry name" value="Protein kinase-like (PK-like)"/>
    <property type="match status" value="1"/>
</dbReference>
<dbReference type="InterPro" id="IPR011009">
    <property type="entry name" value="Kinase-like_dom_sf"/>
</dbReference>
<gene>
    <name evidence="2" type="ORF">C8F04DRAFT_1078296</name>
</gene>
<evidence type="ECO:0000259" key="1">
    <source>
        <dbReference type="Pfam" id="PF01636"/>
    </source>
</evidence>
<accession>A0AAD6TB45</accession>